<evidence type="ECO:0000313" key="3">
    <source>
        <dbReference type="EMBL" id="SOD13260.1"/>
    </source>
</evidence>
<dbReference type="Proteomes" id="UP000219281">
    <property type="component" value="Unassembled WGS sequence"/>
</dbReference>
<gene>
    <name evidence="3" type="ORF">SAMN06297358_1090</name>
</gene>
<evidence type="ECO:0000256" key="1">
    <source>
        <dbReference type="SAM" id="MobiDB-lite"/>
    </source>
</evidence>
<feature type="region of interest" description="Disordered" evidence="1">
    <location>
        <begin position="1"/>
        <end position="20"/>
    </location>
</feature>
<organism evidence="3 4">
    <name type="scientific">Pedobacter xixiisoli</name>
    <dbReference type="NCBI Taxonomy" id="1476464"/>
    <lineage>
        <taxon>Bacteria</taxon>
        <taxon>Pseudomonadati</taxon>
        <taxon>Bacteroidota</taxon>
        <taxon>Sphingobacteriia</taxon>
        <taxon>Sphingobacteriales</taxon>
        <taxon>Sphingobacteriaceae</taxon>
        <taxon>Pedobacter</taxon>
    </lineage>
</organism>
<dbReference type="EMBL" id="OCMT01000001">
    <property type="protein sequence ID" value="SOD13260.1"/>
    <property type="molecule type" value="Genomic_DNA"/>
</dbReference>
<sequence length="186" mass="21104">MENSNISRDSSNNTQNTADHIETLEGREAVKKLQELAKGAENCFFCTSIKTGLPLSVRPMSVLDVDDNGNLWFMSQVDSGKNKEIEADPFTHLFFQHHKNSGFLNVYGISEIIEDRKKIEELWNPLLKVWFQDGKEDDKISVIKVEPTDVYYWDTKHGEAISFIKMAASIITGKTMDDSVEGKLEV</sequence>
<dbReference type="PANTHER" id="PTHR34818:SF1">
    <property type="entry name" value="PROTEIN BLI-3"/>
    <property type="match status" value="1"/>
</dbReference>
<proteinExistence type="predicted"/>
<name>A0A285ZUD5_9SPHI</name>
<accession>A0A285ZUD5</accession>
<evidence type="ECO:0000313" key="4">
    <source>
        <dbReference type="Proteomes" id="UP000219281"/>
    </source>
</evidence>
<feature type="domain" description="General stress protein FMN-binding split barrel" evidence="2">
    <location>
        <begin position="28"/>
        <end position="177"/>
    </location>
</feature>
<dbReference type="PANTHER" id="PTHR34818">
    <property type="entry name" value="PROTEIN BLI-3"/>
    <property type="match status" value="1"/>
</dbReference>
<dbReference type="Pfam" id="PF16242">
    <property type="entry name" value="Pyrid_ox_like"/>
    <property type="match status" value="1"/>
</dbReference>
<keyword evidence="4" id="KW-1185">Reference proteome</keyword>
<evidence type="ECO:0000259" key="2">
    <source>
        <dbReference type="Pfam" id="PF16242"/>
    </source>
</evidence>
<dbReference type="SUPFAM" id="SSF50475">
    <property type="entry name" value="FMN-binding split barrel"/>
    <property type="match status" value="1"/>
</dbReference>
<dbReference type="InterPro" id="IPR052917">
    <property type="entry name" value="Stress-Dev_Protein"/>
</dbReference>
<dbReference type="AlphaFoldDB" id="A0A285ZUD5"/>
<dbReference type="Gene3D" id="2.30.110.10">
    <property type="entry name" value="Electron Transport, Fmn-binding Protein, Chain A"/>
    <property type="match status" value="1"/>
</dbReference>
<reference evidence="4" key="1">
    <citation type="submission" date="2017-09" db="EMBL/GenBank/DDBJ databases">
        <authorList>
            <person name="Varghese N."/>
            <person name="Submissions S."/>
        </authorList>
    </citation>
    <scope>NUCLEOTIDE SEQUENCE [LARGE SCALE GENOMIC DNA]</scope>
    <source>
        <strain evidence="4">CGMCC 1.12803</strain>
    </source>
</reference>
<protein>
    <submittedName>
        <fullName evidence="3">General stress protein 26</fullName>
    </submittedName>
</protein>
<dbReference type="OrthoDB" id="1432662at2"/>
<feature type="compositionally biased region" description="Polar residues" evidence="1">
    <location>
        <begin position="1"/>
        <end position="18"/>
    </location>
</feature>
<dbReference type="InterPro" id="IPR038725">
    <property type="entry name" value="YdaG_split_barrel_FMN-bd"/>
</dbReference>
<dbReference type="RefSeq" id="WP_097129507.1">
    <property type="nucleotide sequence ID" value="NZ_OCMT01000001.1"/>
</dbReference>
<dbReference type="InterPro" id="IPR012349">
    <property type="entry name" value="Split_barrel_FMN-bd"/>
</dbReference>